<feature type="compositionally biased region" description="Pro residues" evidence="1">
    <location>
        <begin position="361"/>
        <end position="372"/>
    </location>
</feature>
<dbReference type="InterPro" id="IPR003103">
    <property type="entry name" value="BAG_domain"/>
</dbReference>
<dbReference type="PROSITE" id="PS51035">
    <property type="entry name" value="BAG"/>
    <property type="match status" value="1"/>
</dbReference>
<feature type="region of interest" description="Disordered" evidence="1">
    <location>
        <begin position="353"/>
        <end position="438"/>
    </location>
</feature>
<evidence type="ECO:0000259" key="2">
    <source>
        <dbReference type="PROSITE" id="PS51035"/>
    </source>
</evidence>
<accession>A0AAD9Z550</accession>
<feature type="compositionally biased region" description="Polar residues" evidence="1">
    <location>
        <begin position="234"/>
        <end position="247"/>
    </location>
</feature>
<name>A0AAD9Z550_9LECA</name>
<proteinExistence type="predicted"/>
<keyword evidence="4" id="KW-1185">Reference proteome</keyword>
<dbReference type="GO" id="GO:0051087">
    <property type="term" value="F:protein-folding chaperone binding"/>
    <property type="evidence" value="ECO:0007669"/>
    <property type="project" value="InterPro"/>
</dbReference>
<dbReference type="InterPro" id="IPR036533">
    <property type="entry name" value="BAG_dom_sf"/>
</dbReference>
<feature type="compositionally biased region" description="Basic and acidic residues" evidence="1">
    <location>
        <begin position="206"/>
        <end position="215"/>
    </location>
</feature>
<dbReference type="AlphaFoldDB" id="A0AAD9Z550"/>
<reference evidence="3" key="1">
    <citation type="submission" date="2022-11" db="EMBL/GenBank/DDBJ databases">
        <title>Chromosomal genome sequence assembly and mating type (MAT) locus characterization of the leprose asexual lichenized fungus Lepraria neglecta (Nyl.) Erichsen.</title>
        <authorList>
            <person name="Allen J.L."/>
            <person name="Pfeffer B."/>
        </authorList>
    </citation>
    <scope>NUCLEOTIDE SEQUENCE</scope>
    <source>
        <strain evidence="3">Allen 5258</strain>
    </source>
</reference>
<evidence type="ECO:0000256" key="1">
    <source>
        <dbReference type="SAM" id="MobiDB-lite"/>
    </source>
</evidence>
<gene>
    <name evidence="3" type="ORF">OEA41_003654</name>
</gene>
<sequence length="438" mass="49098">MSGHLSGSILGKAILKLDEVKAEGDERVRTQRKELVQEAQGWLADVEEAERNSTARLVCKLWHTYHQQIAPLCIEWALDRKPFGLRKSMRTIQYVWLSNRFGDIFPRLIPLETKAKGVIQSRVLELMKDVRAMSLGLALIKSGWKGNWKDKRRKTSPEASGLTSGVILEIDHAGRLITSRDRSGCDYCARRIRVSSSSVNQAPEPRPLRHLDRIATPKISSDSSDANSDAFSVPSRSVPQSSATYKHTANFRPKPLQRSETMPVDCMQRGESRPLTSSDLKNMDPPSDLAYSDTDSEIEMTYQYEKADDARTSRFKSRQHTPPDSSGGTEELDRDAWPGRCKTRPQRHWSVFLDGHSGECIPPPPPPPPPTLQPRTTERPLSPRVSGLPKEKTTLPRTKVSGPSKVKTTSRRTAERTSISSGVSGLSKVYRDLRKPLQ</sequence>
<comment type="caution">
    <text evidence="3">The sequence shown here is derived from an EMBL/GenBank/DDBJ whole genome shotgun (WGS) entry which is preliminary data.</text>
</comment>
<evidence type="ECO:0000313" key="3">
    <source>
        <dbReference type="EMBL" id="KAK3171570.1"/>
    </source>
</evidence>
<organism evidence="3 4">
    <name type="scientific">Lepraria neglecta</name>
    <dbReference type="NCBI Taxonomy" id="209136"/>
    <lineage>
        <taxon>Eukaryota</taxon>
        <taxon>Fungi</taxon>
        <taxon>Dikarya</taxon>
        <taxon>Ascomycota</taxon>
        <taxon>Pezizomycotina</taxon>
        <taxon>Lecanoromycetes</taxon>
        <taxon>OSLEUM clade</taxon>
        <taxon>Lecanoromycetidae</taxon>
        <taxon>Lecanorales</taxon>
        <taxon>Lecanorineae</taxon>
        <taxon>Stereocaulaceae</taxon>
        <taxon>Lepraria</taxon>
    </lineage>
</organism>
<dbReference type="SUPFAM" id="SSF63491">
    <property type="entry name" value="BAG domain"/>
    <property type="match status" value="1"/>
</dbReference>
<feature type="compositionally biased region" description="Basic and acidic residues" evidence="1">
    <location>
        <begin position="429"/>
        <end position="438"/>
    </location>
</feature>
<protein>
    <recommendedName>
        <fullName evidence="2">BAG domain-containing protein</fullName>
    </recommendedName>
</protein>
<dbReference type="Pfam" id="PF02179">
    <property type="entry name" value="BAG"/>
    <property type="match status" value="1"/>
</dbReference>
<dbReference type="Gene3D" id="1.20.58.120">
    <property type="entry name" value="BAG domain"/>
    <property type="match status" value="1"/>
</dbReference>
<feature type="region of interest" description="Disordered" evidence="1">
    <location>
        <begin position="196"/>
        <end position="341"/>
    </location>
</feature>
<dbReference type="Proteomes" id="UP001276659">
    <property type="component" value="Unassembled WGS sequence"/>
</dbReference>
<feature type="compositionally biased region" description="Low complexity" evidence="1">
    <location>
        <begin position="220"/>
        <end position="232"/>
    </location>
</feature>
<evidence type="ECO:0000313" key="4">
    <source>
        <dbReference type="Proteomes" id="UP001276659"/>
    </source>
</evidence>
<feature type="domain" description="BAG" evidence="2">
    <location>
        <begin position="9"/>
        <end position="50"/>
    </location>
</feature>
<dbReference type="EMBL" id="JASNWA010000008">
    <property type="protein sequence ID" value="KAK3171570.1"/>
    <property type="molecule type" value="Genomic_DNA"/>
</dbReference>